<dbReference type="InterPro" id="IPR045518">
    <property type="entry name" value="2EXR"/>
</dbReference>
<evidence type="ECO:0000259" key="1">
    <source>
        <dbReference type="Pfam" id="PF20150"/>
    </source>
</evidence>
<name>A0A1W2TBZ3_ROSNE</name>
<evidence type="ECO:0000313" key="3">
    <source>
        <dbReference type="Proteomes" id="UP000054516"/>
    </source>
</evidence>
<dbReference type="Proteomes" id="UP000054516">
    <property type="component" value="Unassembled WGS sequence"/>
</dbReference>
<keyword evidence="3" id="KW-1185">Reference proteome</keyword>
<dbReference type="EMBL" id="DF977455">
    <property type="protein sequence ID" value="GAP85444.1"/>
    <property type="molecule type" value="Genomic_DNA"/>
</dbReference>
<accession>A0A1W2TBZ3</accession>
<dbReference type="Pfam" id="PF20150">
    <property type="entry name" value="2EXR"/>
    <property type="match status" value="1"/>
</dbReference>
<organism evidence="2">
    <name type="scientific">Rosellinia necatrix</name>
    <name type="common">White root-rot fungus</name>
    <dbReference type="NCBI Taxonomy" id="77044"/>
    <lineage>
        <taxon>Eukaryota</taxon>
        <taxon>Fungi</taxon>
        <taxon>Dikarya</taxon>
        <taxon>Ascomycota</taxon>
        <taxon>Pezizomycotina</taxon>
        <taxon>Sordariomycetes</taxon>
        <taxon>Xylariomycetidae</taxon>
        <taxon>Xylariales</taxon>
        <taxon>Xylariaceae</taxon>
        <taxon>Rosellinia</taxon>
    </lineage>
</organism>
<dbReference type="PANTHER" id="PTHR35910">
    <property type="entry name" value="2EXR DOMAIN-CONTAINING PROTEIN"/>
    <property type="match status" value="1"/>
</dbReference>
<evidence type="ECO:0000313" key="2">
    <source>
        <dbReference type="EMBL" id="GAP85444.1"/>
    </source>
</evidence>
<protein>
    <recommendedName>
        <fullName evidence="1">2EXR domain-containing protein</fullName>
    </recommendedName>
</protein>
<gene>
    <name evidence="2" type="ORF">SAMD00023353_1000620</name>
</gene>
<reference evidence="2" key="1">
    <citation type="submission" date="2016-03" db="EMBL/GenBank/DDBJ databases">
        <title>Draft genome sequence of Rosellinia necatrix.</title>
        <authorList>
            <person name="Kanematsu S."/>
        </authorList>
    </citation>
    <scope>NUCLEOTIDE SEQUENCE [LARGE SCALE GENOMIC DNA]</scope>
    <source>
        <strain evidence="2">W97</strain>
    </source>
</reference>
<feature type="domain" description="2EXR" evidence="1">
    <location>
        <begin position="28"/>
        <end position="104"/>
    </location>
</feature>
<proteinExistence type="predicted"/>
<dbReference type="OrthoDB" id="3596450at2759"/>
<dbReference type="PANTHER" id="PTHR35910:SF6">
    <property type="entry name" value="2EXR DOMAIN-CONTAINING PROTEIN"/>
    <property type="match status" value="1"/>
</dbReference>
<dbReference type="AlphaFoldDB" id="A0A1W2TBZ3"/>
<sequence>MAMQWFMNRFSASHGSDPVAEQEDARTFHLFPNLPTELRLQIWEYYFDAPRIHVLYQGPSRSQQALDKTPVAYTDLTAGTNQEMSASRRYAAAAINHEALEIFRKTFDLAHMDFMSLPSKHVRDLFDDKLRDIITPEEPDQRPSIPKHLLQSSPGLAEFVRNPSGKPRDMVMPGIHINWERDLLYLTDGVDVNCEMLRRACNGPIANKLRRVAILIHDSYKYEGWRPFYGPSVGFPKPSAQLAEVVLVVRLDDLESPAHDTVNRDEFGFAPYDLIIQGQKKDSWEWTQNMKLIERRFVYAAQVLREAFPDLEDHKIKWAVDIDYVHHKAETQYSRKFR</sequence>